<dbReference type="InterPro" id="IPR002563">
    <property type="entry name" value="Flavin_Rdtase-like_dom"/>
</dbReference>
<dbReference type="Pfam" id="PF21349">
    <property type="entry name" value="RUBY_RBDX"/>
    <property type="match status" value="3"/>
</dbReference>
<comment type="cofactor">
    <cofactor evidence="1">
        <name>Fe(3+)</name>
        <dbReference type="ChEBI" id="CHEBI:29034"/>
    </cofactor>
</comment>
<evidence type="ECO:0000313" key="4">
    <source>
        <dbReference type="EMBL" id="AFA49550.1"/>
    </source>
</evidence>
<dbReference type="InterPro" id="IPR012349">
    <property type="entry name" value="Split_barrel_FMN-bd"/>
</dbReference>
<accession>H6LG74</accession>
<dbReference type="STRING" id="931626.Awo_c27990"/>
<organism evidence="4 5">
    <name type="scientific">Acetobacterium woodii (strain ATCC 29683 / DSM 1030 / JCM 2381 / KCTC 1655 / WB1)</name>
    <dbReference type="NCBI Taxonomy" id="931626"/>
    <lineage>
        <taxon>Bacteria</taxon>
        <taxon>Bacillati</taxon>
        <taxon>Bacillota</taxon>
        <taxon>Clostridia</taxon>
        <taxon>Eubacteriales</taxon>
        <taxon>Eubacteriaceae</taxon>
        <taxon>Acetobacterium</taxon>
    </lineage>
</organism>
<dbReference type="CDD" id="cd00729">
    <property type="entry name" value="rubredoxin_SM"/>
    <property type="match status" value="3"/>
</dbReference>
<evidence type="ECO:0000313" key="5">
    <source>
        <dbReference type="Proteomes" id="UP000007177"/>
    </source>
</evidence>
<dbReference type="eggNOG" id="COG1592">
    <property type="taxonomic scope" value="Bacteria"/>
</dbReference>
<dbReference type="InterPro" id="IPR048574">
    <property type="entry name" value="RUBY_RBDX"/>
</dbReference>
<dbReference type="AlphaFoldDB" id="H6LG74"/>
<reference evidence="4 5" key="2">
    <citation type="journal article" date="2012" name="PLoS ONE">
        <title>An ancient pathway combining carbon dioxide fixation with the generation and utilization of a sodium ion gradient for ATP synthesis.</title>
        <authorList>
            <person name="Poehlein A."/>
            <person name="Schmidt S."/>
            <person name="Kaster A.K."/>
            <person name="Goenrich M."/>
            <person name="Vollmers J."/>
            <person name="Thurmer A."/>
            <person name="Bertsch J."/>
            <person name="Schuchmann K."/>
            <person name="Voigt B."/>
            <person name="Hecker M."/>
            <person name="Daniel R."/>
            <person name="Thauer R.K."/>
            <person name="Gottschalk G."/>
            <person name="Muller V."/>
        </authorList>
    </citation>
    <scope>NUCLEOTIDE SEQUENCE [LARGE SCALE GENOMIC DNA]</scope>
    <source>
        <strain evidence="5">ATCC 29683 / DSM 1030 / JCM 2381 / KCTC 1655 / WB1</strain>
    </source>
</reference>
<dbReference type="GO" id="GO:0042602">
    <property type="term" value="F:riboflavin reductase (NADPH) activity"/>
    <property type="evidence" value="ECO:0007669"/>
    <property type="project" value="TreeGrafter"/>
</dbReference>
<evidence type="ECO:0000256" key="2">
    <source>
        <dbReference type="ARBA" id="ARBA00023002"/>
    </source>
</evidence>
<dbReference type="Gene3D" id="2.20.28.10">
    <property type="match status" value="3"/>
</dbReference>
<evidence type="ECO:0000256" key="1">
    <source>
        <dbReference type="ARBA" id="ARBA00001965"/>
    </source>
</evidence>
<dbReference type="SMART" id="SM00903">
    <property type="entry name" value="Flavin_Reduct"/>
    <property type="match status" value="1"/>
</dbReference>
<reference evidence="5" key="1">
    <citation type="submission" date="2011-07" db="EMBL/GenBank/DDBJ databases">
        <title>Complete genome sequence of Acetobacterium woodii.</title>
        <authorList>
            <person name="Poehlein A."/>
            <person name="Schmidt S."/>
            <person name="Kaster A.-K."/>
            <person name="Goenrich M."/>
            <person name="Vollmers J."/>
            <person name="Thuermer A."/>
            <person name="Gottschalk G."/>
            <person name="Thauer R.K."/>
            <person name="Daniel R."/>
            <person name="Mueller V."/>
        </authorList>
    </citation>
    <scope>NUCLEOTIDE SEQUENCE [LARGE SCALE GENOMIC DNA]</scope>
    <source>
        <strain evidence="5">ATCC 29683 / DSM 1030 / JCM 2381 / KCTC 1655 / WB1</strain>
    </source>
</reference>
<gene>
    <name evidence="4" type="ordered locus">Awo_c27990</name>
</gene>
<protein>
    <submittedName>
        <fullName evidence="4">Flavin reductase domain protein</fullName>
    </submittedName>
</protein>
<proteinExistence type="predicted"/>
<dbReference type="GO" id="GO:0010181">
    <property type="term" value="F:FMN binding"/>
    <property type="evidence" value="ECO:0007669"/>
    <property type="project" value="InterPro"/>
</dbReference>
<feature type="domain" description="Rubredoxin-like" evidence="3">
    <location>
        <begin position="46"/>
        <end position="80"/>
    </location>
</feature>
<keyword evidence="2" id="KW-0560">Oxidoreductase</keyword>
<dbReference type="Gene3D" id="2.30.110.10">
    <property type="entry name" value="Electron Transport, Fmn-binding Protein, Chain A"/>
    <property type="match status" value="1"/>
</dbReference>
<dbReference type="PANTHER" id="PTHR30466:SF1">
    <property type="entry name" value="FMN REDUCTASE (NADH) RUTF"/>
    <property type="match status" value="1"/>
</dbReference>
<dbReference type="Pfam" id="PF01613">
    <property type="entry name" value="Flavin_Reduct"/>
    <property type="match status" value="1"/>
</dbReference>
<dbReference type="GO" id="GO:0005506">
    <property type="term" value="F:iron ion binding"/>
    <property type="evidence" value="ECO:0007669"/>
    <property type="project" value="InterPro"/>
</dbReference>
<dbReference type="KEGG" id="awo:Awo_c27990"/>
<keyword evidence="5" id="KW-1185">Reference proteome</keyword>
<dbReference type="InterPro" id="IPR050268">
    <property type="entry name" value="NADH-dep_flavin_reductase"/>
</dbReference>
<dbReference type="PANTHER" id="PTHR30466">
    <property type="entry name" value="FLAVIN REDUCTASE"/>
    <property type="match status" value="1"/>
</dbReference>
<dbReference type="SUPFAM" id="SSF57802">
    <property type="entry name" value="Rubredoxin-like"/>
    <property type="match status" value="3"/>
</dbReference>
<sequence>MNKMKKWRCTVCNYVHEGNTPPEKCPICGVGPDKFVLIEDTEVIKEKKWRCTVCNYIHVGDTPPEKCPVCGVGPDKFVLVEDTEVIKEKKWRCTVCNYIHVGDTPPDVCPICGVGPEKFVLVEEADDGLTDKKRDALQTLLFNVSYGLYIISSVNDEKLNGMVSNTFIQITSTPLKASVCLGKGTLTAEYVKKSGVFGVSILGKDNHDLIKHFGYQSGRDVDKFKTLSYVTGEKTGCPGLLETLCFIECEVEQTIDLGTHYMFIGKVVDGDGFSKEEPMTYAYYHATR</sequence>
<feature type="domain" description="Rubredoxin-like" evidence="3">
    <location>
        <begin position="88"/>
        <end position="122"/>
    </location>
</feature>
<dbReference type="PROSITE" id="PS50903">
    <property type="entry name" value="RUBREDOXIN_LIKE"/>
    <property type="match status" value="3"/>
</dbReference>
<dbReference type="HOGENOM" id="CLU_059021_4_0_9"/>
<evidence type="ECO:0000259" key="3">
    <source>
        <dbReference type="PROSITE" id="PS50903"/>
    </source>
</evidence>
<name>H6LG74_ACEWD</name>
<dbReference type="Proteomes" id="UP000007177">
    <property type="component" value="Chromosome"/>
</dbReference>
<dbReference type="SUPFAM" id="SSF50475">
    <property type="entry name" value="FMN-binding split barrel"/>
    <property type="match status" value="1"/>
</dbReference>
<dbReference type="eggNOG" id="COG1853">
    <property type="taxonomic scope" value="Bacteria"/>
</dbReference>
<dbReference type="InterPro" id="IPR024934">
    <property type="entry name" value="Rubredoxin-like_dom"/>
</dbReference>
<dbReference type="EMBL" id="CP002987">
    <property type="protein sequence ID" value="AFA49550.1"/>
    <property type="molecule type" value="Genomic_DNA"/>
</dbReference>
<feature type="domain" description="Rubredoxin-like" evidence="3">
    <location>
        <begin position="4"/>
        <end position="38"/>
    </location>
</feature>